<dbReference type="Proteomes" id="UP000189703">
    <property type="component" value="Unplaced"/>
</dbReference>
<feature type="region of interest" description="Disordered" evidence="1">
    <location>
        <begin position="1"/>
        <end position="28"/>
    </location>
</feature>
<feature type="region of interest" description="Disordered" evidence="1">
    <location>
        <begin position="214"/>
        <end position="254"/>
    </location>
</feature>
<keyword evidence="2" id="KW-1185">Reference proteome</keyword>
<dbReference type="PANTHER" id="PTHR47481">
    <property type="match status" value="1"/>
</dbReference>
<dbReference type="Pfam" id="PF14223">
    <property type="entry name" value="Retrotran_gag_2"/>
    <property type="match status" value="1"/>
</dbReference>
<dbReference type="KEGG" id="nnu:104587318"/>
<dbReference type="InParanoid" id="A0A1U7YV68"/>
<dbReference type="AlphaFoldDB" id="A0A1U7YV68"/>
<feature type="compositionally biased region" description="Polar residues" evidence="1">
    <location>
        <begin position="1"/>
        <end position="12"/>
    </location>
</feature>
<dbReference type="RefSeq" id="XP_010243174.1">
    <property type="nucleotide sequence ID" value="XM_010244872.1"/>
</dbReference>
<name>A0A1U7YV68_NELNU</name>
<evidence type="ECO:0000313" key="3">
    <source>
        <dbReference type="RefSeq" id="XP_010243174.1"/>
    </source>
</evidence>
<feature type="compositionally biased region" description="Low complexity" evidence="1">
    <location>
        <begin position="13"/>
        <end position="28"/>
    </location>
</feature>
<dbReference type="eggNOG" id="KOG0017">
    <property type="taxonomic scope" value="Eukaryota"/>
</dbReference>
<accession>A0A1U7YV68</accession>
<evidence type="ECO:0000313" key="2">
    <source>
        <dbReference type="Proteomes" id="UP000189703"/>
    </source>
</evidence>
<proteinExistence type="predicted"/>
<gene>
    <name evidence="3" type="primary">LOC104587318</name>
</gene>
<reference evidence="3" key="1">
    <citation type="submission" date="2025-08" db="UniProtKB">
        <authorList>
            <consortium name="RefSeq"/>
        </authorList>
    </citation>
    <scope>IDENTIFICATION</scope>
</reference>
<evidence type="ECO:0000256" key="1">
    <source>
        <dbReference type="SAM" id="MobiDB-lite"/>
    </source>
</evidence>
<protein>
    <submittedName>
        <fullName evidence="3">Uncharacterized protein LOC104587318</fullName>
    </submittedName>
</protein>
<dbReference type="OrthoDB" id="690728at2759"/>
<feature type="compositionally biased region" description="Low complexity" evidence="1">
    <location>
        <begin position="216"/>
        <end position="232"/>
    </location>
</feature>
<dbReference type="PANTHER" id="PTHR47481:SF22">
    <property type="entry name" value="RETROTRANSPOSON GAG DOMAIN-CONTAINING PROTEIN"/>
    <property type="match status" value="1"/>
</dbReference>
<dbReference type="GeneID" id="104587318"/>
<organism evidence="2 3">
    <name type="scientific">Nelumbo nucifera</name>
    <name type="common">Sacred lotus</name>
    <dbReference type="NCBI Taxonomy" id="4432"/>
    <lineage>
        <taxon>Eukaryota</taxon>
        <taxon>Viridiplantae</taxon>
        <taxon>Streptophyta</taxon>
        <taxon>Embryophyta</taxon>
        <taxon>Tracheophyta</taxon>
        <taxon>Spermatophyta</taxon>
        <taxon>Magnoliopsida</taxon>
        <taxon>Proteales</taxon>
        <taxon>Nelumbonaceae</taxon>
        <taxon>Nelumbo</taxon>
    </lineage>
</organism>
<sequence>MASSGFSFESQHSTGASASNNTTGSNSTPNSGIHYLPIKFTNDSYLLWKAKLLLILYTNRLMGYVDGSIAAPPQYIPDPVNGNWMILNPAPSKWSKKDQLVLSWIIVSLMENMFAQYKRQLQSLKKEGISIFEYVRKAKSITDSLAAVTELVKMSDLILYILARLGSEYESVVIVITNRSDIEDLDIDDVLGILLGHEGWLEQNATHVDATPPVANTTNFKNKNQNNNQYTTSGNIHGRGREHGSLDNRTNNGG</sequence>
<dbReference type="OMA" id="NPAYSAW"/>